<keyword evidence="3" id="KW-1185">Reference proteome</keyword>
<reference evidence="2 3" key="1">
    <citation type="submission" date="2019-06" db="EMBL/GenBank/DDBJ databases">
        <title>Sequencing the genomes of 1000 actinobacteria strains.</title>
        <authorList>
            <person name="Klenk H.-P."/>
        </authorList>
    </citation>
    <scope>NUCLEOTIDE SEQUENCE [LARGE SCALE GENOMIC DNA]</scope>
    <source>
        <strain evidence="2 3">DSM 45511</strain>
    </source>
</reference>
<dbReference type="SUPFAM" id="SSF53474">
    <property type="entry name" value="alpha/beta-Hydrolases"/>
    <property type="match status" value="1"/>
</dbReference>
<proteinExistence type="predicted"/>
<dbReference type="InterPro" id="IPR000073">
    <property type="entry name" value="AB_hydrolase_1"/>
</dbReference>
<gene>
    <name evidence="2" type="ORF">FB388_0790</name>
</gene>
<dbReference type="Pfam" id="PF00561">
    <property type="entry name" value="Abhydrolase_1"/>
    <property type="match status" value="1"/>
</dbReference>
<dbReference type="InterPro" id="IPR000639">
    <property type="entry name" value="Epox_hydrolase-like"/>
</dbReference>
<feature type="domain" description="AB hydrolase-1" evidence="1">
    <location>
        <begin position="25"/>
        <end position="276"/>
    </location>
</feature>
<dbReference type="InterPro" id="IPR050266">
    <property type="entry name" value="AB_hydrolase_sf"/>
</dbReference>
<sequence length="296" mass="32915">MGTETAAFPTITIGYELDGSPRGVPLLLLHGFPDTTATWDRVLERLPLADLLIIRPHIRGHGPTRVAAGQPVSAETAALAGDVAVLADHLGLESFHLVGSDWGCRAAYALAGLSPHRVRSLVTLGTGYNEATPVTDLSLDQVTSFWYQWLFQTEHGRTLLRDRRVDLCRHLWRTWSPAWRFADRDFAAVAEAVRNDQFVDTVLHYYRYRWGNAAVSEEHRAAQEIVDAMPDITVPTTHVQGLEDHCTRPETAARWAGRVTAAYRRVELAGVGHFPQREVPEQVAAEILRTIRSAEG</sequence>
<comment type="caution">
    <text evidence="2">The sequence shown here is derived from an EMBL/GenBank/DDBJ whole genome shotgun (WGS) entry which is preliminary data.</text>
</comment>
<protein>
    <submittedName>
        <fullName evidence="2">Pimeloyl-ACP methyl ester carboxylesterase</fullName>
    </submittedName>
</protein>
<dbReference type="GO" id="GO:0016020">
    <property type="term" value="C:membrane"/>
    <property type="evidence" value="ECO:0007669"/>
    <property type="project" value="TreeGrafter"/>
</dbReference>
<organism evidence="2 3">
    <name type="scientific">Pseudonocardia cypriaca</name>
    <dbReference type="NCBI Taxonomy" id="882449"/>
    <lineage>
        <taxon>Bacteria</taxon>
        <taxon>Bacillati</taxon>
        <taxon>Actinomycetota</taxon>
        <taxon>Actinomycetes</taxon>
        <taxon>Pseudonocardiales</taxon>
        <taxon>Pseudonocardiaceae</taxon>
        <taxon>Pseudonocardia</taxon>
    </lineage>
</organism>
<dbReference type="Gene3D" id="3.40.50.1820">
    <property type="entry name" value="alpha/beta hydrolase"/>
    <property type="match status" value="1"/>
</dbReference>
<dbReference type="PANTHER" id="PTHR43798">
    <property type="entry name" value="MONOACYLGLYCEROL LIPASE"/>
    <property type="match status" value="1"/>
</dbReference>
<dbReference type="AlphaFoldDB" id="A0A543GBQ9"/>
<dbReference type="RefSeq" id="WP_142096984.1">
    <property type="nucleotide sequence ID" value="NZ_VFPH01000001.1"/>
</dbReference>
<dbReference type="InterPro" id="IPR029058">
    <property type="entry name" value="AB_hydrolase_fold"/>
</dbReference>
<dbReference type="GO" id="GO:0047372">
    <property type="term" value="F:monoacylglycerol lipase activity"/>
    <property type="evidence" value="ECO:0007669"/>
    <property type="project" value="TreeGrafter"/>
</dbReference>
<evidence type="ECO:0000259" key="1">
    <source>
        <dbReference type="Pfam" id="PF00561"/>
    </source>
</evidence>
<dbReference type="PANTHER" id="PTHR43798:SF33">
    <property type="entry name" value="HYDROLASE, PUTATIVE (AFU_ORTHOLOGUE AFUA_2G14860)-RELATED"/>
    <property type="match status" value="1"/>
</dbReference>
<dbReference type="Proteomes" id="UP000319818">
    <property type="component" value="Unassembled WGS sequence"/>
</dbReference>
<name>A0A543GBQ9_9PSEU</name>
<dbReference type="GO" id="GO:0046464">
    <property type="term" value="P:acylglycerol catabolic process"/>
    <property type="evidence" value="ECO:0007669"/>
    <property type="project" value="TreeGrafter"/>
</dbReference>
<evidence type="ECO:0000313" key="3">
    <source>
        <dbReference type="Proteomes" id="UP000319818"/>
    </source>
</evidence>
<dbReference type="EMBL" id="VFPH01000001">
    <property type="protein sequence ID" value="TQM43444.1"/>
    <property type="molecule type" value="Genomic_DNA"/>
</dbReference>
<dbReference type="OrthoDB" id="2987348at2"/>
<dbReference type="PRINTS" id="PR00412">
    <property type="entry name" value="EPOXHYDRLASE"/>
</dbReference>
<accession>A0A543GBQ9</accession>
<evidence type="ECO:0000313" key="2">
    <source>
        <dbReference type="EMBL" id="TQM43444.1"/>
    </source>
</evidence>